<comment type="caution">
    <text evidence="1">The sequence shown here is derived from an EMBL/GenBank/DDBJ whole genome shotgun (WGS) entry which is preliminary data.</text>
</comment>
<gene>
    <name evidence="2" type="ORF">HID58_094542</name>
    <name evidence="1" type="ORF">HID58_095848</name>
</gene>
<organism evidence="1 3">
    <name type="scientific">Brassica napus</name>
    <name type="common">Rape</name>
    <dbReference type="NCBI Taxonomy" id="3708"/>
    <lineage>
        <taxon>Eukaryota</taxon>
        <taxon>Viridiplantae</taxon>
        <taxon>Streptophyta</taxon>
        <taxon>Embryophyta</taxon>
        <taxon>Tracheophyta</taxon>
        <taxon>Spermatophyta</taxon>
        <taxon>Magnoliopsida</taxon>
        <taxon>eudicotyledons</taxon>
        <taxon>Gunneridae</taxon>
        <taxon>Pentapetalae</taxon>
        <taxon>rosids</taxon>
        <taxon>malvids</taxon>
        <taxon>Brassicales</taxon>
        <taxon>Brassicaceae</taxon>
        <taxon>Brassiceae</taxon>
        <taxon>Brassica</taxon>
    </lineage>
</organism>
<keyword evidence="3" id="KW-1185">Reference proteome</keyword>
<dbReference type="EMBL" id="JAGKQM010001586">
    <property type="protein sequence ID" value="KAH0851682.1"/>
    <property type="molecule type" value="Genomic_DNA"/>
</dbReference>
<evidence type="ECO:0000313" key="3">
    <source>
        <dbReference type="Proteomes" id="UP000824890"/>
    </source>
</evidence>
<name>A0ABQ7X2K4_BRANA</name>
<dbReference type="EMBL" id="JAGKQM010002205">
    <property type="protein sequence ID" value="KAH0850038.1"/>
    <property type="molecule type" value="Genomic_DNA"/>
</dbReference>
<evidence type="ECO:0000313" key="1">
    <source>
        <dbReference type="EMBL" id="KAH0850038.1"/>
    </source>
</evidence>
<proteinExistence type="predicted"/>
<dbReference type="Proteomes" id="UP000824890">
    <property type="component" value="Unassembled WGS sequence"/>
</dbReference>
<reference evidence="1 3" key="1">
    <citation type="submission" date="2021-05" db="EMBL/GenBank/DDBJ databases">
        <title>Genome Assembly of Synthetic Allotetraploid Brassica napus Reveals Homoeologous Exchanges between Subgenomes.</title>
        <authorList>
            <person name="Davis J.T."/>
        </authorList>
    </citation>
    <scope>NUCLEOTIDE SEQUENCE [LARGE SCALE GENOMIC DNA]</scope>
    <source>
        <strain evidence="3">cv. Da-Ae</strain>
        <tissue evidence="1">Seedling</tissue>
    </source>
</reference>
<protein>
    <submittedName>
        <fullName evidence="1">Uncharacterized protein</fullName>
    </submittedName>
</protein>
<evidence type="ECO:0000313" key="2">
    <source>
        <dbReference type="EMBL" id="KAH0851682.1"/>
    </source>
</evidence>
<sequence length="65" mass="6955">MKEIEPLSRGSIPQKPMAVVVEGVGEEAVDTAVEAMVEDVSMDTMVVVGGGGCRKMWTHESRFCG</sequence>
<accession>A0ABQ7X2K4</accession>